<proteinExistence type="predicted"/>
<keyword evidence="3" id="KW-1185">Reference proteome</keyword>
<name>A0AAE7MUD2_9CAUD</name>
<evidence type="ECO:0000313" key="3">
    <source>
        <dbReference type="Proteomes" id="UP000827208"/>
    </source>
</evidence>
<dbReference type="CDD" id="cd00093">
    <property type="entry name" value="HTH_XRE"/>
    <property type="match status" value="1"/>
</dbReference>
<reference evidence="2" key="1">
    <citation type="submission" date="2020-09" db="EMBL/GenBank/DDBJ databases">
        <title>Temperate bacteriophages infecting mucin-degrading bacterium Ruminococcus gnavus from the human gut.</title>
        <authorList>
            <person name="Khokhlova E.V."/>
            <person name="Shkoporov A.N."/>
            <person name="Draper L.A."/>
            <person name="Kingston A.R."/>
            <person name="Forde A."/>
            <person name="Ross R.P."/>
            <person name="Hill C."/>
        </authorList>
    </citation>
    <scope>NUCLEOTIDE SEQUENCE</scope>
</reference>
<protein>
    <submittedName>
        <fullName evidence="2">Transcriptional regulator, HTH cro type</fullName>
    </submittedName>
</protein>
<evidence type="ECO:0000259" key="1">
    <source>
        <dbReference type="SMART" id="SM00530"/>
    </source>
</evidence>
<evidence type="ECO:0000313" key="2">
    <source>
        <dbReference type="EMBL" id="QOI66225.1"/>
    </source>
</evidence>
<dbReference type="InterPro" id="IPR001387">
    <property type="entry name" value="Cro/C1-type_HTH"/>
</dbReference>
<accession>A0AAE7MUD2</accession>
<gene>
    <name evidence="2" type="primary">gp23</name>
</gene>
<dbReference type="SMART" id="SM00530">
    <property type="entry name" value="HTH_XRE"/>
    <property type="match status" value="1"/>
</dbReference>
<dbReference type="Gene3D" id="1.10.260.40">
    <property type="entry name" value="lambda repressor-like DNA-binding domains"/>
    <property type="match status" value="1"/>
</dbReference>
<dbReference type="EMBL" id="MT980839">
    <property type="protein sequence ID" value="QOI66225.1"/>
    <property type="molecule type" value="Genomic_DNA"/>
</dbReference>
<dbReference type="Proteomes" id="UP000827208">
    <property type="component" value="Segment"/>
</dbReference>
<dbReference type="InterPro" id="IPR010982">
    <property type="entry name" value="Lambda_DNA-bd_dom_sf"/>
</dbReference>
<dbReference type="Pfam" id="PF01381">
    <property type="entry name" value="HTH_3"/>
    <property type="match status" value="1"/>
</dbReference>
<sequence>MYQRFLELLCKTNKTPYRVSKDTGISQSALSDWKTGRSKPKADKLKILANYFGVSVDYFLE</sequence>
<organism evidence="2 3">
    <name type="scientific">Ruminococcus phage phiRgPS_6</name>
    <dbReference type="NCBI Taxonomy" id="2772521"/>
    <lineage>
        <taxon>Viruses</taxon>
        <taxon>Duplodnaviria</taxon>
        <taxon>Heunggongvirae</taxon>
        <taxon>Uroviricota</taxon>
        <taxon>Caudoviricetes</taxon>
    </lineage>
</organism>
<dbReference type="GO" id="GO:0003677">
    <property type="term" value="F:DNA binding"/>
    <property type="evidence" value="ECO:0007669"/>
    <property type="project" value="InterPro"/>
</dbReference>
<feature type="domain" description="HTH cro/C1-type" evidence="1">
    <location>
        <begin position="4"/>
        <end position="59"/>
    </location>
</feature>
<dbReference type="SUPFAM" id="SSF47413">
    <property type="entry name" value="lambda repressor-like DNA-binding domains"/>
    <property type="match status" value="1"/>
</dbReference>